<dbReference type="AlphaFoldDB" id="A0A9P3LSV7"/>
<feature type="compositionally biased region" description="Basic and acidic residues" evidence="1">
    <location>
        <begin position="380"/>
        <end position="393"/>
    </location>
</feature>
<sequence>MPRERAPRAAKKKAAEALHELVQQDEELTRIITYGDTHLNQDSQHTSQSQPQNRVNGADGDGREKTRQRHGRADSDSDEGDSWKPLSKKRRKSPELQDSKGKRPRSTNRQSESDSGSDKDQHSYEQSAIKGNGSKKSTEAKSKRSIASKDQAGRAKAVERKAKRRKEKLQRTSAEKEASDLDSNEDNSSSESEDSHDDEDDDVNNINDAEDDDDEEADQISAPVMVKKEDEDIDFAQANESSVWENGPTFFGQSFKGGEKPLTSMVHTLMTQEQKAMSALSLMALDPRKKDENYRWPVREGFLPSIPESASQFMNVPRQVHDYDEHAAKFVKELTGVPKTTKDYSDTSSESSDHEMDEELEPHLENHNEESGAEYDVEADEARRELRQREARAARKKRKHERHADERAANTRLLQVQKFFNEEMTSFGQRQYRKGKEHRMDHDVRDILREKILPLYRDTAMSTKVLNPDDEPDDEMTTIQERALAFAAENRTRKILDRLPWVIRQGALGAVPLYVANGVPKPVTTEAEFERGWDTIMAAASMAGVEDRILKKVSLRMQNLLSHSNHPARYEPPPKARFSNDISPGSSDILHSSIPHYLTGEFIDPLDPKFRLDALVKNKYKILQESLSTRLDLKNKGQASGSENEPLQKVE</sequence>
<feature type="compositionally biased region" description="Polar residues" evidence="1">
    <location>
        <begin position="38"/>
        <end position="55"/>
    </location>
</feature>
<feature type="region of interest" description="Disordered" evidence="1">
    <location>
        <begin position="33"/>
        <end position="246"/>
    </location>
</feature>
<reference evidence="2" key="2">
    <citation type="journal article" date="2022" name="Microbiol. Resour. Announc.">
        <title>Whole-Genome Sequence of Entomortierella parvispora E1425, a Mucoromycotan Fungus Associated with Burkholderiaceae-Related Endosymbiotic Bacteria.</title>
        <authorList>
            <person name="Herlambang A."/>
            <person name="Guo Y."/>
            <person name="Takashima Y."/>
            <person name="Narisawa K."/>
            <person name="Ohta H."/>
            <person name="Nishizawa T."/>
        </authorList>
    </citation>
    <scope>NUCLEOTIDE SEQUENCE</scope>
    <source>
        <strain evidence="2">E1425</strain>
    </source>
</reference>
<dbReference type="Proteomes" id="UP000827284">
    <property type="component" value="Unassembled WGS sequence"/>
</dbReference>
<dbReference type="OrthoDB" id="2428322at2759"/>
<feature type="compositionally biased region" description="Acidic residues" evidence="1">
    <location>
        <begin position="191"/>
        <end position="218"/>
    </location>
</feature>
<proteinExistence type="predicted"/>
<evidence type="ECO:0000313" key="2">
    <source>
        <dbReference type="EMBL" id="GJJ69383.1"/>
    </source>
</evidence>
<comment type="caution">
    <text evidence="2">The sequence shown here is derived from an EMBL/GenBank/DDBJ whole genome shotgun (WGS) entry which is preliminary data.</text>
</comment>
<accession>A0A9P3LSV7</accession>
<evidence type="ECO:0000256" key="1">
    <source>
        <dbReference type="SAM" id="MobiDB-lite"/>
    </source>
</evidence>
<feature type="compositionally biased region" description="Basic and acidic residues" evidence="1">
    <location>
        <begin position="151"/>
        <end position="160"/>
    </location>
</feature>
<feature type="region of interest" description="Disordered" evidence="1">
    <location>
        <begin position="339"/>
        <end position="405"/>
    </location>
</feature>
<gene>
    <name evidence="2" type="ORF">EMPS_01729</name>
</gene>
<feature type="compositionally biased region" description="Basic and acidic residues" evidence="1">
    <location>
        <begin position="169"/>
        <end position="179"/>
    </location>
</feature>
<evidence type="ECO:0000313" key="3">
    <source>
        <dbReference type="Proteomes" id="UP000827284"/>
    </source>
</evidence>
<dbReference type="EMBL" id="BQFW01000002">
    <property type="protein sequence ID" value="GJJ69383.1"/>
    <property type="molecule type" value="Genomic_DNA"/>
</dbReference>
<name>A0A9P3LSV7_9FUNG</name>
<organism evidence="2 3">
    <name type="scientific">Entomortierella parvispora</name>
    <dbReference type="NCBI Taxonomy" id="205924"/>
    <lineage>
        <taxon>Eukaryota</taxon>
        <taxon>Fungi</taxon>
        <taxon>Fungi incertae sedis</taxon>
        <taxon>Mucoromycota</taxon>
        <taxon>Mortierellomycotina</taxon>
        <taxon>Mortierellomycetes</taxon>
        <taxon>Mortierellales</taxon>
        <taxon>Mortierellaceae</taxon>
        <taxon>Entomortierella</taxon>
    </lineage>
</organism>
<feature type="compositionally biased region" description="Basic and acidic residues" evidence="1">
    <location>
        <begin position="361"/>
        <end position="370"/>
    </location>
</feature>
<feature type="compositionally biased region" description="Basic and acidic residues" evidence="1">
    <location>
        <begin position="60"/>
        <end position="75"/>
    </location>
</feature>
<keyword evidence="3" id="KW-1185">Reference proteome</keyword>
<protein>
    <submittedName>
        <fullName evidence="2">Uncharacterized protein</fullName>
    </submittedName>
</protein>
<reference evidence="2" key="1">
    <citation type="submission" date="2021-11" db="EMBL/GenBank/DDBJ databases">
        <authorList>
            <person name="Herlambang A."/>
            <person name="Guo Y."/>
            <person name="Takashima Y."/>
            <person name="Nishizawa T."/>
        </authorList>
    </citation>
    <scope>NUCLEOTIDE SEQUENCE</scope>
    <source>
        <strain evidence="2">E1425</strain>
    </source>
</reference>